<feature type="domain" description="C-type lectin" evidence="2">
    <location>
        <begin position="137"/>
        <end position="263"/>
    </location>
</feature>
<evidence type="ECO:0000259" key="2">
    <source>
        <dbReference type="PROSITE" id="PS50041"/>
    </source>
</evidence>
<sequence>MMPRSWKNAKKRCLLEGATLFFPELSIEADVVLDHLKKTLSMPASIHVGISSLLTKGVFITVNGDALRDVYNAWAPGEPNNYNDEEDCVVMRSDGKLMDAKCANKLPFICKKTKIEMDRKWNEECNSPYLDYEYNEDLGRCYKFHLYPRSWKDAVETCDAEQAYLAIINSQLEAEHLVNITANAPKDKIKGSYKRGIVHLGFIYDKTIGDWKTIMGETLEQAGYAEWGNNQPDGGVNMNCGSMFYNGQTDKNFFRDDYKFIEDSHSFYKIHITTRTWKEARKRCELEGASLFYPEDVEEVESVITFWNKTQSFNTVYIGISDLMANEVYITVDGVSIKDVYNNWAQGEPNNSDGNEHCLTMTLNGTLNDDRCDKKYPFICKKNQASIKWNDFCNIPDLEYRFSDETSRCYKLHSNPATWSEAALVCDIEQSYLAVINSEIEAQHLAMLTGDAFSTNEITSNLCSSIALGFNNKSKTGWKTILGENIEKSGYNQWAENEPDNGKGDKECGAMDYNGSLTSISCDAQCYFICEHENKLLGYVDDRFSD</sequence>
<dbReference type="InterPro" id="IPR001304">
    <property type="entry name" value="C-type_lectin-like"/>
</dbReference>
<gene>
    <name evidence="3" type="ORF">RR48_14625</name>
</gene>
<protein>
    <submittedName>
        <fullName evidence="3">Hemolymph lipopolysaccharide-binding protein</fullName>
    </submittedName>
</protein>
<evidence type="ECO:0000313" key="4">
    <source>
        <dbReference type="Proteomes" id="UP000053240"/>
    </source>
</evidence>
<organism evidence="3 4">
    <name type="scientific">Papilio machaon</name>
    <name type="common">Old World swallowtail butterfly</name>
    <dbReference type="NCBI Taxonomy" id="76193"/>
    <lineage>
        <taxon>Eukaryota</taxon>
        <taxon>Metazoa</taxon>
        <taxon>Ecdysozoa</taxon>
        <taxon>Arthropoda</taxon>
        <taxon>Hexapoda</taxon>
        <taxon>Insecta</taxon>
        <taxon>Pterygota</taxon>
        <taxon>Neoptera</taxon>
        <taxon>Endopterygota</taxon>
        <taxon>Lepidoptera</taxon>
        <taxon>Glossata</taxon>
        <taxon>Ditrysia</taxon>
        <taxon>Papilionoidea</taxon>
        <taxon>Papilionidae</taxon>
        <taxon>Papilioninae</taxon>
        <taxon>Papilio</taxon>
    </lineage>
</organism>
<dbReference type="InParanoid" id="A0A194QKT8"/>
<dbReference type="CDD" id="cd00037">
    <property type="entry name" value="CLECT"/>
    <property type="match status" value="3"/>
</dbReference>
<reference evidence="3 4" key="1">
    <citation type="journal article" date="2015" name="Nat. Commun.">
        <title>Outbred genome sequencing and CRISPR/Cas9 gene editing in butterflies.</title>
        <authorList>
            <person name="Li X."/>
            <person name="Fan D."/>
            <person name="Zhang W."/>
            <person name="Liu G."/>
            <person name="Zhang L."/>
            <person name="Zhao L."/>
            <person name="Fang X."/>
            <person name="Chen L."/>
            <person name="Dong Y."/>
            <person name="Chen Y."/>
            <person name="Ding Y."/>
            <person name="Zhao R."/>
            <person name="Feng M."/>
            <person name="Zhu Y."/>
            <person name="Feng Y."/>
            <person name="Jiang X."/>
            <person name="Zhu D."/>
            <person name="Xiang H."/>
            <person name="Feng X."/>
            <person name="Li S."/>
            <person name="Wang J."/>
            <person name="Zhang G."/>
            <person name="Kronforst M.R."/>
            <person name="Wang W."/>
        </authorList>
    </citation>
    <scope>NUCLEOTIDE SEQUENCE [LARGE SCALE GENOMIC DNA]</scope>
    <source>
        <strain evidence="3">Ya'a_city_454_Pm</strain>
        <tissue evidence="3">Whole body</tissue>
    </source>
</reference>
<dbReference type="SUPFAM" id="SSF56436">
    <property type="entry name" value="C-type lectin-like"/>
    <property type="match status" value="4"/>
</dbReference>
<feature type="domain" description="C-type lectin" evidence="2">
    <location>
        <begin position="405"/>
        <end position="531"/>
    </location>
</feature>
<dbReference type="AlphaFoldDB" id="A0A194QKT8"/>
<name>A0A194QKT8_PAPMA</name>
<feature type="domain" description="C-type lectin" evidence="2">
    <location>
        <begin position="1"/>
        <end position="111"/>
    </location>
</feature>
<keyword evidence="1" id="KW-1015">Disulfide bond</keyword>
<dbReference type="InterPro" id="IPR016186">
    <property type="entry name" value="C-type_lectin-like/link_sf"/>
</dbReference>
<evidence type="ECO:0000313" key="3">
    <source>
        <dbReference type="EMBL" id="KPJ06183.1"/>
    </source>
</evidence>
<dbReference type="InterPro" id="IPR050111">
    <property type="entry name" value="C-type_lectin/snaclec_domain"/>
</dbReference>
<keyword evidence="4" id="KW-1185">Reference proteome</keyword>
<dbReference type="PROSITE" id="PS00615">
    <property type="entry name" value="C_TYPE_LECTIN_1"/>
    <property type="match status" value="2"/>
</dbReference>
<dbReference type="Gene3D" id="3.10.100.10">
    <property type="entry name" value="Mannose-Binding Protein A, subunit A"/>
    <property type="match status" value="4"/>
</dbReference>
<dbReference type="EMBL" id="KQ461198">
    <property type="protein sequence ID" value="KPJ06183.1"/>
    <property type="molecule type" value="Genomic_DNA"/>
</dbReference>
<dbReference type="Proteomes" id="UP000053240">
    <property type="component" value="Unassembled WGS sequence"/>
</dbReference>
<dbReference type="InterPro" id="IPR018378">
    <property type="entry name" value="C-type_lectin_CS"/>
</dbReference>
<dbReference type="Pfam" id="PF00059">
    <property type="entry name" value="Lectin_C"/>
    <property type="match status" value="4"/>
</dbReference>
<feature type="domain" description="C-type lectin" evidence="2">
    <location>
        <begin position="268"/>
        <end position="381"/>
    </location>
</feature>
<accession>A0A194QKT8</accession>
<dbReference type="SMART" id="SM00034">
    <property type="entry name" value="CLECT"/>
    <property type="match status" value="4"/>
</dbReference>
<proteinExistence type="predicted"/>
<dbReference type="InterPro" id="IPR016187">
    <property type="entry name" value="CTDL_fold"/>
</dbReference>
<evidence type="ECO:0000256" key="1">
    <source>
        <dbReference type="ARBA" id="ARBA00023157"/>
    </source>
</evidence>
<dbReference type="PROSITE" id="PS50041">
    <property type="entry name" value="C_TYPE_LECTIN_2"/>
    <property type="match status" value="4"/>
</dbReference>
<dbReference type="PANTHER" id="PTHR22803">
    <property type="entry name" value="MANNOSE, PHOSPHOLIPASE, LECTIN RECEPTOR RELATED"/>
    <property type="match status" value="1"/>
</dbReference>